<dbReference type="AlphaFoldDB" id="A0A6S7D4G7"/>
<dbReference type="Gene3D" id="3.40.190.10">
    <property type="entry name" value="Periplasmic binding protein-like II"/>
    <property type="match status" value="1"/>
</dbReference>
<dbReference type="Proteomes" id="UP000494117">
    <property type="component" value="Unassembled WGS sequence"/>
</dbReference>
<name>A0A6S7D4G7_9BURK</name>
<dbReference type="Gene3D" id="3.40.190.150">
    <property type="entry name" value="Bordetella uptake gene, domain 1"/>
    <property type="match status" value="1"/>
</dbReference>
<reference evidence="3 4" key="1">
    <citation type="submission" date="2020-04" db="EMBL/GenBank/DDBJ databases">
        <authorList>
            <person name="De Canck E."/>
        </authorList>
    </citation>
    <scope>NUCLEOTIDE SEQUENCE [LARGE SCALE GENOMIC DNA]</scope>
    <source>
        <strain evidence="3 4">LMG 26858</strain>
    </source>
</reference>
<gene>
    <name evidence="3" type="ORF">LMG26858_03051</name>
</gene>
<dbReference type="SUPFAM" id="SSF53850">
    <property type="entry name" value="Periplasmic binding protein-like II"/>
    <property type="match status" value="1"/>
</dbReference>
<organism evidence="3 4">
    <name type="scientific">Achromobacter anxifer</name>
    <dbReference type="NCBI Taxonomy" id="1287737"/>
    <lineage>
        <taxon>Bacteria</taxon>
        <taxon>Pseudomonadati</taxon>
        <taxon>Pseudomonadota</taxon>
        <taxon>Betaproteobacteria</taxon>
        <taxon>Burkholderiales</taxon>
        <taxon>Alcaligenaceae</taxon>
        <taxon>Achromobacter</taxon>
    </lineage>
</organism>
<dbReference type="InterPro" id="IPR005064">
    <property type="entry name" value="BUG"/>
</dbReference>
<evidence type="ECO:0000256" key="2">
    <source>
        <dbReference type="SAM" id="SignalP"/>
    </source>
</evidence>
<evidence type="ECO:0000313" key="4">
    <source>
        <dbReference type="Proteomes" id="UP000494117"/>
    </source>
</evidence>
<proteinExistence type="inferred from homology"/>
<protein>
    <recommendedName>
        <fullName evidence="5">ABC transporter substrate-binding protein</fullName>
    </recommendedName>
</protein>
<dbReference type="PANTHER" id="PTHR42928">
    <property type="entry name" value="TRICARBOXYLATE-BINDING PROTEIN"/>
    <property type="match status" value="1"/>
</dbReference>
<keyword evidence="4" id="KW-1185">Reference proteome</keyword>
<dbReference type="InterPro" id="IPR042100">
    <property type="entry name" value="Bug_dom1"/>
</dbReference>
<evidence type="ECO:0000256" key="1">
    <source>
        <dbReference type="ARBA" id="ARBA00006987"/>
    </source>
</evidence>
<feature type="signal peptide" evidence="2">
    <location>
        <begin position="1"/>
        <end position="24"/>
    </location>
</feature>
<evidence type="ECO:0008006" key="5">
    <source>
        <dbReference type="Google" id="ProtNLM"/>
    </source>
</evidence>
<dbReference type="CDD" id="cd13578">
    <property type="entry name" value="PBP2_Bug27"/>
    <property type="match status" value="1"/>
</dbReference>
<dbReference type="RefSeq" id="WP_175207877.1">
    <property type="nucleotide sequence ID" value="NZ_CADILG010000021.1"/>
</dbReference>
<feature type="chain" id="PRO_5028939279" description="ABC transporter substrate-binding protein" evidence="2">
    <location>
        <begin position="25"/>
        <end position="326"/>
    </location>
</feature>
<evidence type="ECO:0000313" key="3">
    <source>
        <dbReference type="EMBL" id="CAB3877454.1"/>
    </source>
</evidence>
<accession>A0A6S7D4G7</accession>
<keyword evidence="2" id="KW-0732">Signal</keyword>
<sequence>MFKRLLLSVSALAAALCLAPAASADTWPEARPLTLIVPFSPGGNVDTTARLVAQKLADRLKQSVIVDNLAGAGGVLGVAKAAHAKPDGYTLVMGFDGPISVAKLINSAVKYDAETDLMPVALVTTAPVVLLARPGLPVKNMDELIALAREKPDTLTYASSGVGTVLHLAMEVMQDQAKVKLVHVPYRGGAQITNDVMGGQVDLGLLVTTSATPLVQQKKLQALGVTSAARVATLPDVQAFGETPALKGFELNTWTGVFAPAGTDPTIVQRLNQELNAVLQLDDVQKRLAEGGAMPGQGTPQDFAAFLKKEKDLYAHIVKSANIQQE</sequence>
<dbReference type="PANTHER" id="PTHR42928:SF5">
    <property type="entry name" value="BLR1237 PROTEIN"/>
    <property type="match status" value="1"/>
</dbReference>
<dbReference type="PIRSF" id="PIRSF017082">
    <property type="entry name" value="YflP"/>
    <property type="match status" value="1"/>
</dbReference>
<dbReference type="EMBL" id="CADILG010000021">
    <property type="protein sequence ID" value="CAB3877454.1"/>
    <property type="molecule type" value="Genomic_DNA"/>
</dbReference>
<comment type="similarity">
    <text evidence="1">Belongs to the UPF0065 (bug) family.</text>
</comment>
<dbReference type="Pfam" id="PF03401">
    <property type="entry name" value="TctC"/>
    <property type="match status" value="1"/>
</dbReference>